<feature type="transmembrane region" description="Helical" evidence="7">
    <location>
        <begin position="137"/>
        <end position="155"/>
    </location>
</feature>
<dbReference type="HOGENOM" id="CLU_001265_0_5_1"/>
<feature type="transmembrane region" description="Helical" evidence="7">
    <location>
        <begin position="231"/>
        <end position="251"/>
    </location>
</feature>
<dbReference type="GO" id="GO:0022857">
    <property type="term" value="F:transmembrane transporter activity"/>
    <property type="evidence" value="ECO:0007669"/>
    <property type="project" value="InterPro"/>
</dbReference>
<feature type="compositionally biased region" description="Basic and acidic residues" evidence="6">
    <location>
        <begin position="7"/>
        <end position="19"/>
    </location>
</feature>
<dbReference type="GO" id="GO:0016020">
    <property type="term" value="C:membrane"/>
    <property type="evidence" value="ECO:0007669"/>
    <property type="project" value="UniProtKB-SubCell"/>
</dbReference>
<evidence type="ECO:0000256" key="6">
    <source>
        <dbReference type="SAM" id="MobiDB-lite"/>
    </source>
</evidence>
<sequence length="528" mass="59420">MEPVTTLHRDDSADEKSLNEKGSVSDGSLEAVNYDSGVDVAVGLVTGHADDADIDPQESRRLRIKLDWHLLPLLFVIYTVQFIDKQTLAASYVLGIVKDNHLNTDQWNTLGSAFYIGYLAFEIPQNWALQHFPVGKWMSLNILLWCIFLGLHCVCHSFGGLFILRFLLGASEGCITAGLMLVTSMFYTRTEIGERIGWTFQCNGVGTIISGFISFGAYHIGEKTKPNQWQWLMLISVFLSLIIFVLFILFFPDNPTTAKFLTEEEKLKVVKRVQGNQNGIETKVWKKKQFIEALTDPKTWLLFLFAAVADLQNGLGAQYARVISEFGFTNLQTTLLNIPSGLTQIMGITLGCYLLRLFPNSRIYIGVAFWIPSIIAAFIQLFLPFSNKVGHLVSIYVLNFGGAPAFIMTLSLCASSTSGHTKRLTTNAIFLTGYALGQILCTQFWKAQYAPKFHVPWTITVTTHFVSICILLTIRYVLNTENKRRDRLKAEADAAGKHLPEFDEFGYKVDKAFLDITDRENLAFRYCL</sequence>
<evidence type="ECO:0000256" key="7">
    <source>
        <dbReference type="SAM" id="Phobius"/>
    </source>
</evidence>
<dbReference type="InterPro" id="IPR036259">
    <property type="entry name" value="MFS_trans_sf"/>
</dbReference>
<feature type="transmembrane region" description="Helical" evidence="7">
    <location>
        <begin position="424"/>
        <end position="445"/>
    </location>
</feature>
<dbReference type="Gene3D" id="1.20.1250.20">
    <property type="entry name" value="MFS general substrate transporter like domains"/>
    <property type="match status" value="1"/>
</dbReference>
<feature type="transmembrane region" description="Helical" evidence="7">
    <location>
        <begin position="389"/>
        <end position="412"/>
    </location>
</feature>
<feature type="transmembrane region" description="Helical" evidence="7">
    <location>
        <begin position="363"/>
        <end position="383"/>
    </location>
</feature>
<dbReference type="Pfam" id="PF07690">
    <property type="entry name" value="MFS_1"/>
    <property type="match status" value="1"/>
</dbReference>
<evidence type="ECO:0000256" key="3">
    <source>
        <dbReference type="ARBA" id="ARBA00022692"/>
    </source>
</evidence>
<evidence type="ECO:0000256" key="4">
    <source>
        <dbReference type="ARBA" id="ARBA00022989"/>
    </source>
</evidence>
<dbReference type="PANTHER" id="PTHR43791">
    <property type="entry name" value="PERMEASE-RELATED"/>
    <property type="match status" value="1"/>
</dbReference>
<reference evidence="9" key="1">
    <citation type="journal article" date="2014" name="Proc. Natl. Acad. Sci. U.S.A.">
        <title>Extensive sampling of basidiomycete genomes demonstrates inadequacy of the white-rot/brown-rot paradigm for wood decay fungi.</title>
        <authorList>
            <person name="Riley R."/>
            <person name="Salamov A.A."/>
            <person name="Brown D.W."/>
            <person name="Nagy L.G."/>
            <person name="Floudas D."/>
            <person name="Held B.W."/>
            <person name="Levasseur A."/>
            <person name="Lombard V."/>
            <person name="Morin E."/>
            <person name="Otillar R."/>
            <person name="Lindquist E.A."/>
            <person name="Sun H."/>
            <person name="LaButti K.M."/>
            <person name="Schmutz J."/>
            <person name="Jabbour D."/>
            <person name="Luo H."/>
            <person name="Baker S.E."/>
            <person name="Pisabarro A.G."/>
            <person name="Walton J.D."/>
            <person name="Blanchette R.A."/>
            <person name="Henrissat B."/>
            <person name="Martin F."/>
            <person name="Cullen D."/>
            <person name="Hibbett D.S."/>
            <person name="Grigoriev I.V."/>
        </authorList>
    </citation>
    <scope>NUCLEOTIDE SEQUENCE [LARGE SCALE GENOMIC DNA]</scope>
    <source>
        <strain evidence="9">MUCL 33604</strain>
    </source>
</reference>
<evidence type="ECO:0000256" key="1">
    <source>
        <dbReference type="ARBA" id="ARBA00004141"/>
    </source>
</evidence>
<feature type="transmembrane region" description="Helical" evidence="7">
    <location>
        <begin position="162"/>
        <end position="186"/>
    </location>
</feature>
<dbReference type="OrthoDB" id="6730379at2759"/>
<organism evidence="8 9">
    <name type="scientific">Jaapia argillacea MUCL 33604</name>
    <dbReference type="NCBI Taxonomy" id="933084"/>
    <lineage>
        <taxon>Eukaryota</taxon>
        <taxon>Fungi</taxon>
        <taxon>Dikarya</taxon>
        <taxon>Basidiomycota</taxon>
        <taxon>Agaricomycotina</taxon>
        <taxon>Agaricomycetes</taxon>
        <taxon>Agaricomycetidae</taxon>
        <taxon>Jaapiales</taxon>
        <taxon>Jaapiaceae</taxon>
        <taxon>Jaapia</taxon>
    </lineage>
</organism>
<feature type="transmembrane region" description="Helical" evidence="7">
    <location>
        <begin position="198"/>
        <end position="219"/>
    </location>
</feature>
<dbReference type="EMBL" id="KL197717">
    <property type="protein sequence ID" value="KDQ58426.1"/>
    <property type="molecule type" value="Genomic_DNA"/>
</dbReference>
<protein>
    <recommendedName>
        <fullName evidence="10">Major facilitator superfamily (MFS) profile domain-containing protein</fullName>
    </recommendedName>
</protein>
<dbReference type="FunCoup" id="A0A067Q779">
    <property type="interactions" value="99"/>
</dbReference>
<keyword evidence="5 7" id="KW-0472">Membrane</keyword>
<feature type="region of interest" description="Disordered" evidence="6">
    <location>
        <begin position="1"/>
        <end position="27"/>
    </location>
</feature>
<evidence type="ECO:0000313" key="9">
    <source>
        <dbReference type="Proteomes" id="UP000027265"/>
    </source>
</evidence>
<keyword evidence="2" id="KW-0813">Transport</keyword>
<evidence type="ECO:0008006" key="10">
    <source>
        <dbReference type="Google" id="ProtNLM"/>
    </source>
</evidence>
<comment type="subcellular location">
    <subcellularLocation>
        <location evidence="1">Membrane</location>
        <topology evidence="1">Multi-pass membrane protein</topology>
    </subcellularLocation>
</comment>
<name>A0A067Q779_9AGAM</name>
<dbReference type="Proteomes" id="UP000027265">
    <property type="component" value="Unassembled WGS sequence"/>
</dbReference>
<dbReference type="InterPro" id="IPR011701">
    <property type="entry name" value="MFS"/>
</dbReference>
<gene>
    <name evidence="8" type="ORF">JAAARDRAFT_176361</name>
</gene>
<feature type="transmembrane region" description="Helical" evidence="7">
    <location>
        <begin position="457"/>
        <end position="478"/>
    </location>
</feature>
<proteinExistence type="predicted"/>
<keyword evidence="3 7" id="KW-0812">Transmembrane</keyword>
<keyword evidence="9" id="KW-1185">Reference proteome</keyword>
<dbReference type="InParanoid" id="A0A067Q779"/>
<dbReference type="STRING" id="933084.A0A067Q779"/>
<keyword evidence="4 7" id="KW-1133">Transmembrane helix</keyword>
<dbReference type="PANTHER" id="PTHR43791:SF63">
    <property type="entry name" value="HIGH AFFINITY CYSTEINE TRANSPORTER"/>
    <property type="match status" value="1"/>
</dbReference>
<accession>A0A067Q779</accession>
<evidence type="ECO:0000313" key="8">
    <source>
        <dbReference type="EMBL" id="KDQ58426.1"/>
    </source>
</evidence>
<feature type="transmembrane region" description="Helical" evidence="7">
    <location>
        <begin position="336"/>
        <end position="356"/>
    </location>
</feature>
<feature type="transmembrane region" description="Helical" evidence="7">
    <location>
        <begin position="66"/>
        <end position="83"/>
    </location>
</feature>
<dbReference type="AlphaFoldDB" id="A0A067Q779"/>
<evidence type="ECO:0000256" key="5">
    <source>
        <dbReference type="ARBA" id="ARBA00023136"/>
    </source>
</evidence>
<dbReference type="SUPFAM" id="SSF103473">
    <property type="entry name" value="MFS general substrate transporter"/>
    <property type="match status" value="1"/>
</dbReference>
<evidence type="ECO:0000256" key="2">
    <source>
        <dbReference type="ARBA" id="ARBA00022448"/>
    </source>
</evidence>